<protein>
    <submittedName>
        <fullName evidence="4">Acetyltransferase (GNAT) family protein</fullName>
    </submittedName>
</protein>
<dbReference type="Pfam" id="PF00583">
    <property type="entry name" value="Acetyltransf_1"/>
    <property type="match status" value="1"/>
</dbReference>
<dbReference type="AlphaFoldDB" id="A0A1G7IC97"/>
<evidence type="ECO:0000313" key="5">
    <source>
        <dbReference type="Proteomes" id="UP000198994"/>
    </source>
</evidence>
<evidence type="ECO:0000313" key="4">
    <source>
        <dbReference type="EMBL" id="SDF10340.1"/>
    </source>
</evidence>
<evidence type="ECO:0000259" key="3">
    <source>
        <dbReference type="PROSITE" id="PS51186"/>
    </source>
</evidence>
<dbReference type="PROSITE" id="PS51186">
    <property type="entry name" value="GNAT"/>
    <property type="match status" value="1"/>
</dbReference>
<dbReference type="Proteomes" id="UP000198994">
    <property type="component" value="Unassembled WGS sequence"/>
</dbReference>
<name>A0A1G7IC97_9RHOB</name>
<dbReference type="InterPro" id="IPR016181">
    <property type="entry name" value="Acyl_CoA_acyltransferase"/>
</dbReference>
<gene>
    <name evidence="4" type="ORF">SAMN04488105_112153</name>
</gene>
<evidence type="ECO:0000256" key="1">
    <source>
        <dbReference type="ARBA" id="ARBA00022679"/>
    </source>
</evidence>
<proteinExistence type="predicted"/>
<keyword evidence="1 4" id="KW-0808">Transferase</keyword>
<evidence type="ECO:0000256" key="2">
    <source>
        <dbReference type="ARBA" id="ARBA00023315"/>
    </source>
</evidence>
<feature type="domain" description="N-acetyltransferase" evidence="3">
    <location>
        <begin position="3"/>
        <end position="175"/>
    </location>
</feature>
<dbReference type="Gene3D" id="3.40.630.30">
    <property type="match status" value="1"/>
</dbReference>
<dbReference type="PANTHER" id="PTHR43877">
    <property type="entry name" value="AMINOALKYLPHOSPHONATE N-ACETYLTRANSFERASE-RELATED-RELATED"/>
    <property type="match status" value="1"/>
</dbReference>
<dbReference type="STRING" id="282683.SAMN04488105_112153"/>
<dbReference type="SUPFAM" id="SSF55729">
    <property type="entry name" value="Acyl-CoA N-acyltransferases (Nat)"/>
    <property type="match status" value="1"/>
</dbReference>
<dbReference type="OrthoDB" id="3389160at2"/>
<keyword evidence="5" id="KW-1185">Reference proteome</keyword>
<dbReference type="GO" id="GO:0016747">
    <property type="term" value="F:acyltransferase activity, transferring groups other than amino-acyl groups"/>
    <property type="evidence" value="ECO:0007669"/>
    <property type="project" value="InterPro"/>
</dbReference>
<dbReference type="EMBL" id="FNAV01000012">
    <property type="protein sequence ID" value="SDF10340.1"/>
    <property type="molecule type" value="Genomic_DNA"/>
</dbReference>
<keyword evidence="2" id="KW-0012">Acyltransferase</keyword>
<sequence>MSLVIRELGPDEAEALAAELGALLRNCVEDGASVGFVMPFTQAEAEAFWTASVFPSLRRGGRVLWAAFEGGVLVGTVQLALEMMPNQVHRAEVSKMLVAPAHRRRGHARALMSALLARATVEGRSLVTLDTRSGDAAQLLYASLGFEVAGEIPGFALAPEGSDRRDATTYMYRLG</sequence>
<organism evidence="4 5">
    <name type="scientific">Salipiger thiooxidans</name>
    <dbReference type="NCBI Taxonomy" id="282683"/>
    <lineage>
        <taxon>Bacteria</taxon>
        <taxon>Pseudomonadati</taxon>
        <taxon>Pseudomonadota</taxon>
        <taxon>Alphaproteobacteria</taxon>
        <taxon>Rhodobacterales</taxon>
        <taxon>Roseobacteraceae</taxon>
        <taxon>Salipiger</taxon>
    </lineage>
</organism>
<reference evidence="5" key="1">
    <citation type="submission" date="2016-10" db="EMBL/GenBank/DDBJ databases">
        <authorList>
            <person name="Varghese N."/>
            <person name="Submissions S."/>
        </authorList>
    </citation>
    <scope>NUCLEOTIDE SEQUENCE [LARGE SCALE GENOMIC DNA]</scope>
    <source>
        <strain evidence="5">DSM 10146</strain>
    </source>
</reference>
<dbReference type="CDD" id="cd04301">
    <property type="entry name" value="NAT_SF"/>
    <property type="match status" value="1"/>
</dbReference>
<accession>A0A1G7IC97</accession>
<dbReference type="InterPro" id="IPR000182">
    <property type="entry name" value="GNAT_dom"/>
</dbReference>
<dbReference type="InterPro" id="IPR050832">
    <property type="entry name" value="Bact_Acetyltransf"/>
</dbReference>
<dbReference type="RefSeq" id="WP_089961913.1">
    <property type="nucleotide sequence ID" value="NZ_FNAV01000012.1"/>
</dbReference>